<evidence type="ECO:0000259" key="1">
    <source>
        <dbReference type="Pfam" id="PF04195"/>
    </source>
</evidence>
<sequence>MKNLREKKLLKKLSIVQDFASALMAVADIRDVGYRTRDALSRAVLLDKTKHHHSLGDSVLSPDAISSLSSVYHIPKSVTLVVPHAGYDPVEPEEGNLPLPLSTFDQGLRLPLHPFVKKVLSGLEIAPFQLGPLGLQNIISLFVLWMEVAKVFPTLKDFVSFYQGNKSTSTLGQFYLKCNHTAGNPILPGKKPKGDCKMK</sequence>
<dbReference type="AlphaFoldDB" id="A0AA39S2E1"/>
<evidence type="ECO:0000313" key="2">
    <source>
        <dbReference type="EMBL" id="KAK0583268.1"/>
    </source>
</evidence>
<organism evidence="2 3">
    <name type="scientific">Acer saccharum</name>
    <name type="common">Sugar maple</name>
    <dbReference type="NCBI Taxonomy" id="4024"/>
    <lineage>
        <taxon>Eukaryota</taxon>
        <taxon>Viridiplantae</taxon>
        <taxon>Streptophyta</taxon>
        <taxon>Embryophyta</taxon>
        <taxon>Tracheophyta</taxon>
        <taxon>Spermatophyta</taxon>
        <taxon>Magnoliopsida</taxon>
        <taxon>eudicotyledons</taxon>
        <taxon>Gunneridae</taxon>
        <taxon>Pentapetalae</taxon>
        <taxon>rosids</taxon>
        <taxon>malvids</taxon>
        <taxon>Sapindales</taxon>
        <taxon>Sapindaceae</taxon>
        <taxon>Hippocastanoideae</taxon>
        <taxon>Acereae</taxon>
        <taxon>Acer</taxon>
    </lineage>
</organism>
<dbReference type="EMBL" id="JAUESC010000384">
    <property type="protein sequence ID" value="KAK0583268.1"/>
    <property type="molecule type" value="Genomic_DNA"/>
</dbReference>
<reference evidence="2" key="2">
    <citation type="submission" date="2023-06" db="EMBL/GenBank/DDBJ databases">
        <authorList>
            <person name="Swenson N.G."/>
            <person name="Wegrzyn J.L."/>
            <person name="Mcevoy S.L."/>
        </authorList>
    </citation>
    <scope>NUCLEOTIDE SEQUENCE</scope>
    <source>
        <strain evidence="2">NS2018</strain>
        <tissue evidence="2">Leaf</tissue>
    </source>
</reference>
<evidence type="ECO:0000313" key="3">
    <source>
        <dbReference type="Proteomes" id="UP001168877"/>
    </source>
</evidence>
<reference evidence="2" key="1">
    <citation type="journal article" date="2022" name="Plant J.">
        <title>Strategies of tolerance reflected in two North American maple genomes.</title>
        <authorList>
            <person name="McEvoy S.L."/>
            <person name="Sezen U.U."/>
            <person name="Trouern-Trend A."/>
            <person name="McMahon S.M."/>
            <person name="Schaberg P.G."/>
            <person name="Yang J."/>
            <person name="Wegrzyn J.L."/>
            <person name="Swenson N.G."/>
        </authorList>
    </citation>
    <scope>NUCLEOTIDE SEQUENCE</scope>
    <source>
        <strain evidence="2">NS2018</strain>
    </source>
</reference>
<dbReference type="InterPro" id="IPR007321">
    <property type="entry name" value="Transposase_28"/>
</dbReference>
<proteinExistence type="predicted"/>
<name>A0AA39S2E1_ACESA</name>
<protein>
    <recommendedName>
        <fullName evidence="1">Transposase (putative) gypsy type domain-containing protein</fullName>
    </recommendedName>
</protein>
<dbReference type="Pfam" id="PF04195">
    <property type="entry name" value="Transposase_28"/>
    <property type="match status" value="1"/>
</dbReference>
<accession>A0AA39S2E1</accession>
<feature type="domain" description="Transposase (putative) gypsy type" evidence="1">
    <location>
        <begin position="102"/>
        <end position="163"/>
    </location>
</feature>
<keyword evidence="3" id="KW-1185">Reference proteome</keyword>
<comment type="caution">
    <text evidence="2">The sequence shown here is derived from an EMBL/GenBank/DDBJ whole genome shotgun (WGS) entry which is preliminary data.</text>
</comment>
<gene>
    <name evidence="2" type="ORF">LWI29_035323</name>
</gene>
<dbReference type="Proteomes" id="UP001168877">
    <property type="component" value="Unassembled WGS sequence"/>
</dbReference>